<feature type="domain" description="DALR anticodon binding" evidence="10">
    <location>
        <begin position="468"/>
        <end position="592"/>
    </location>
</feature>
<name>A0ABU3VPF4_9EURY</name>
<dbReference type="Pfam" id="PF03485">
    <property type="entry name" value="Arg_tRNA_synt_N"/>
    <property type="match status" value="1"/>
</dbReference>
<evidence type="ECO:0000256" key="5">
    <source>
        <dbReference type="ARBA" id="ARBA00022917"/>
    </source>
</evidence>
<dbReference type="HAMAP" id="MF_00123">
    <property type="entry name" value="Arg_tRNA_synth"/>
    <property type="match status" value="1"/>
</dbReference>
<dbReference type="EMBL" id="JAWDKC010000015">
    <property type="protein sequence ID" value="MDV0445288.1"/>
    <property type="molecule type" value="Genomic_DNA"/>
</dbReference>
<protein>
    <recommendedName>
        <fullName evidence="8">Arginine--tRNA ligase</fullName>
        <ecNumber evidence="8">6.1.1.19</ecNumber>
    </recommendedName>
    <alternativeName>
        <fullName evidence="8">Arginyl-tRNA synthetase</fullName>
        <shortName evidence="8">ArgRS</shortName>
    </alternativeName>
</protein>
<evidence type="ECO:0000259" key="10">
    <source>
        <dbReference type="SMART" id="SM00836"/>
    </source>
</evidence>
<sequence>MIILFIEFKNQVQKTLGAAAAALGYDIKDEEVPFEVSEHADLASRLAFLLAAQKKDGNKDGSKDGKDDKSNPAQIAQEIAAAASGLLKDADLIGKITAQGPYVNIFASDKYLVQTVENAVAEKENYGAGKNSGKILLEHTSANPNGPLHVGHIRNAILGDTLTRILRKAGYDVEAQYYVNDIGRQIAVVSWAASKYPLNRDIKPDYAIVEVYVKANEDIAKDETINNHIEDLMKNVENGDKETIDSFTEAVDMAIAGISETLQLMNVRHDKFVRESQFIQSGAVWDVISRLEATGKTKDSDGALVVDLSEYGFEKTLVIRRSNGTSLYTTRDLAYHEWKAPQCDRMIDVFGADHKLISGQLRAALDLLGDKTPEVVIFEFVSLPEGSMSTRRGVFITADELLKQMIDKAYEEIETRRPEETEDFKKEVARMVGIGATRYDIIKVSSDKSTVFEWETALDFEKQGAPFIQYAHARASNILTKAGEDGTIGSDGITSEFANFTLLTEPQEAALIKKIAQFEQKVNDCAVSLKPHTFAIYARELADDFNQFYRYVPVLNVEDADLKKARLALVFAAKTAIANALDCLGIDAPESM</sequence>
<dbReference type="PANTHER" id="PTHR11956:SF5">
    <property type="entry name" value="ARGININE--TRNA LIGASE, CYTOPLASMIC"/>
    <property type="match status" value="1"/>
</dbReference>
<evidence type="ECO:0000259" key="11">
    <source>
        <dbReference type="SMART" id="SM01016"/>
    </source>
</evidence>
<comment type="catalytic activity">
    <reaction evidence="7 8">
        <text>tRNA(Arg) + L-arginine + ATP = L-arginyl-tRNA(Arg) + AMP + diphosphate</text>
        <dbReference type="Rhea" id="RHEA:20301"/>
        <dbReference type="Rhea" id="RHEA-COMP:9658"/>
        <dbReference type="Rhea" id="RHEA-COMP:9673"/>
        <dbReference type="ChEBI" id="CHEBI:30616"/>
        <dbReference type="ChEBI" id="CHEBI:32682"/>
        <dbReference type="ChEBI" id="CHEBI:33019"/>
        <dbReference type="ChEBI" id="CHEBI:78442"/>
        <dbReference type="ChEBI" id="CHEBI:78513"/>
        <dbReference type="ChEBI" id="CHEBI:456215"/>
        <dbReference type="EC" id="6.1.1.19"/>
    </reaction>
</comment>
<feature type="short sequence motif" description="'HIGH' region" evidence="8">
    <location>
        <begin position="142"/>
        <end position="152"/>
    </location>
</feature>
<dbReference type="NCBIfam" id="TIGR00456">
    <property type="entry name" value="argS"/>
    <property type="match status" value="1"/>
</dbReference>
<comment type="similarity">
    <text evidence="1 8 9">Belongs to the class-I aminoacyl-tRNA synthetase family.</text>
</comment>
<dbReference type="SUPFAM" id="SSF47323">
    <property type="entry name" value="Anticodon-binding domain of a subclass of class I aminoacyl-tRNA synthetases"/>
    <property type="match status" value="1"/>
</dbReference>
<feature type="domain" description="Arginyl tRNA synthetase N-terminal" evidence="11">
    <location>
        <begin position="10"/>
        <end position="107"/>
    </location>
</feature>
<dbReference type="Gene3D" id="1.10.730.10">
    <property type="entry name" value="Isoleucyl-tRNA Synthetase, Domain 1"/>
    <property type="match status" value="1"/>
</dbReference>
<dbReference type="Pfam" id="PF05746">
    <property type="entry name" value="DALR_1"/>
    <property type="match status" value="1"/>
</dbReference>
<keyword evidence="3 8" id="KW-0547">Nucleotide-binding</keyword>
<dbReference type="SUPFAM" id="SSF55190">
    <property type="entry name" value="Arginyl-tRNA synthetase (ArgRS), N-terminal 'additional' domain"/>
    <property type="match status" value="1"/>
</dbReference>
<comment type="caution">
    <text evidence="12">The sequence shown here is derived from an EMBL/GenBank/DDBJ whole genome shotgun (WGS) entry which is preliminary data.</text>
</comment>
<organism evidence="12 13">
    <name type="scientific">Methanimicrococcus hacksteinii</name>
    <dbReference type="NCBI Taxonomy" id="3028293"/>
    <lineage>
        <taxon>Archaea</taxon>
        <taxon>Methanobacteriati</taxon>
        <taxon>Methanobacteriota</taxon>
        <taxon>Stenosarchaea group</taxon>
        <taxon>Methanomicrobia</taxon>
        <taxon>Methanosarcinales</taxon>
        <taxon>Methanosarcinaceae</taxon>
        <taxon>Methanimicrococcus</taxon>
    </lineage>
</organism>
<reference evidence="12 13" key="1">
    <citation type="submission" date="2023-06" db="EMBL/GenBank/DDBJ databases">
        <title>Genome sequence of Methanimicrococcus sp. At1.</title>
        <authorList>
            <person name="Protasov E."/>
            <person name="Platt K."/>
            <person name="Poehlein A."/>
            <person name="Daniel R."/>
            <person name="Brune A."/>
        </authorList>
    </citation>
    <scope>NUCLEOTIDE SEQUENCE [LARGE SCALE GENOMIC DNA]</scope>
    <source>
        <strain evidence="12 13">At1</strain>
    </source>
</reference>
<evidence type="ECO:0000256" key="8">
    <source>
        <dbReference type="HAMAP-Rule" id="MF_00123"/>
    </source>
</evidence>
<dbReference type="SMART" id="SM00836">
    <property type="entry name" value="DALR_1"/>
    <property type="match status" value="1"/>
</dbReference>
<keyword evidence="8" id="KW-0963">Cytoplasm</keyword>
<evidence type="ECO:0000256" key="3">
    <source>
        <dbReference type="ARBA" id="ARBA00022741"/>
    </source>
</evidence>
<dbReference type="InterPro" id="IPR036695">
    <property type="entry name" value="Arg-tRNA-synth_N_sf"/>
</dbReference>
<keyword evidence="2 8" id="KW-0436">Ligase</keyword>
<evidence type="ECO:0000256" key="7">
    <source>
        <dbReference type="ARBA" id="ARBA00049339"/>
    </source>
</evidence>
<keyword evidence="13" id="KW-1185">Reference proteome</keyword>
<dbReference type="PANTHER" id="PTHR11956">
    <property type="entry name" value="ARGINYL-TRNA SYNTHETASE"/>
    <property type="match status" value="1"/>
</dbReference>
<dbReference type="Proteomes" id="UP001272052">
    <property type="component" value="Unassembled WGS sequence"/>
</dbReference>
<dbReference type="GO" id="GO:0004814">
    <property type="term" value="F:arginine-tRNA ligase activity"/>
    <property type="evidence" value="ECO:0007669"/>
    <property type="project" value="UniProtKB-EC"/>
</dbReference>
<dbReference type="InterPro" id="IPR001412">
    <property type="entry name" value="aa-tRNA-synth_I_CS"/>
</dbReference>
<evidence type="ECO:0000313" key="13">
    <source>
        <dbReference type="Proteomes" id="UP001272052"/>
    </source>
</evidence>
<evidence type="ECO:0000256" key="2">
    <source>
        <dbReference type="ARBA" id="ARBA00022598"/>
    </source>
</evidence>
<dbReference type="SMART" id="SM01016">
    <property type="entry name" value="Arg_tRNA_synt_N"/>
    <property type="match status" value="1"/>
</dbReference>
<dbReference type="EC" id="6.1.1.19" evidence="8"/>
<dbReference type="InterPro" id="IPR014729">
    <property type="entry name" value="Rossmann-like_a/b/a_fold"/>
</dbReference>
<dbReference type="PRINTS" id="PR01038">
    <property type="entry name" value="TRNASYNTHARG"/>
</dbReference>
<dbReference type="InterPro" id="IPR005148">
    <property type="entry name" value="Arg-tRNA-synth_N"/>
</dbReference>
<accession>A0ABU3VPF4</accession>
<keyword evidence="5 8" id="KW-0648">Protein biosynthesis</keyword>
<dbReference type="Gene3D" id="3.40.50.620">
    <property type="entry name" value="HUPs"/>
    <property type="match status" value="1"/>
</dbReference>
<comment type="subcellular location">
    <subcellularLocation>
        <location evidence="8">Cytoplasm</location>
    </subcellularLocation>
</comment>
<proteinExistence type="inferred from homology"/>
<keyword evidence="6 8" id="KW-0030">Aminoacyl-tRNA synthetase</keyword>
<dbReference type="SUPFAM" id="SSF52374">
    <property type="entry name" value="Nucleotidylyl transferase"/>
    <property type="match status" value="1"/>
</dbReference>
<evidence type="ECO:0000256" key="4">
    <source>
        <dbReference type="ARBA" id="ARBA00022840"/>
    </source>
</evidence>
<dbReference type="InterPro" id="IPR009080">
    <property type="entry name" value="tRNAsynth_Ia_anticodon-bd"/>
</dbReference>
<dbReference type="InterPro" id="IPR035684">
    <property type="entry name" value="ArgRS_core"/>
</dbReference>
<evidence type="ECO:0000313" key="12">
    <source>
        <dbReference type="EMBL" id="MDV0445288.1"/>
    </source>
</evidence>
<dbReference type="Pfam" id="PF00750">
    <property type="entry name" value="tRNA-synt_1d"/>
    <property type="match status" value="1"/>
</dbReference>
<gene>
    <name evidence="8 12" type="primary">argS</name>
    <name evidence="12" type="ORF">MmiAt1_08560</name>
</gene>
<dbReference type="PROSITE" id="PS00178">
    <property type="entry name" value="AA_TRNA_LIGASE_I"/>
    <property type="match status" value="1"/>
</dbReference>
<dbReference type="CDD" id="cd00671">
    <property type="entry name" value="ArgRS_core"/>
    <property type="match status" value="1"/>
</dbReference>
<keyword evidence="4 8" id="KW-0067">ATP-binding</keyword>
<dbReference type="Gene3D" id="3.30.1360.70">
    <property type="entry name" value="Arginyl tRNA synthetase N-terminal domain"/>
    <property type="match status" value="1"/>
</dbReference>
<dbReference type="InterPro" id="IPR001278">
    <property type="entry name" value="Arg-tRNA-ligase"/>
</dbReference>
<evidence type="ECO:0000256" key="9">
    <source>
        <dbReference type="RuleBase" id="RU363038"/>
    </source>
</evidence>
<evidence type="ECO:0000256" key="1">
    <source>
        <dbReference type="ARBA" id="ARBA00005594"/>
    </source>
</evidence>
<dbReference type="InterPro" id="IPR008909">
    <property type="entry name" value="DALR_anticod-bd"/>
</dbReference>
<evidence type="ECO:0000256" key="6">
    <source>
        <dbReference type="ARBA" id="ARBA00023146"/>
    </source>
</evidence>